<dbReference type="RefSeq" id="WP_029241205.1">
    <property type="nucleotide sequence ID" value="NZ_CP036495.1"/>
</dbReference>
<dbReference type="SUPFAM" id="SSF51283">
    <property type="entry name" value="dUTPase-like"/>
    <property type="match status" value="1"/>
</dbReference>
<dbReference type="Proteomes" id="UP001163644">
    <property type="component" value="Chromosome"/>
</dbReference>
<reference evidence="3" key="1">
    <citation type="submission" date="2019-02" db="EMBL/GenBank/DDBJ databases">
        <authorList>
            <person name="Lutz S."/>
            <person name="Schori C."/>
            <person name="Ahrens C.H."/>
            <person name="Gueguen E."/>
        </authorList>
    </citation>
    <scope>NUCLEOTIDE SEQUENCE</scope>
    <source>
        <strain evidence="3">Psy35</strain>
    </source>
</reference>
<dbReference type="CDD" id="cd07557">
    <property type="entry name" value="trimeric_dUTPase"/>
    <property type="match status" value="1"/>
</dbReference>
<dbReference type="Pfam" id="PF22769">
    <property type="entry name" value="DCD"/>
    <property type="match status" value="1"/>
</dbReference>
<dbReference type="InterPro" id="IPR036157">
    <property type="entry name" value="dUTPase-like_sf"/>
</dbReference>
<accession>A0AA46ZUF2</accession>
<dbReference type="EMBL" id="CP036495">
    <property type="protein sequence ID" value="UZA66852.1"/>
    <property type="molecule type" value="Genomic_DNA"/>
</dbReference>
<dbReference type="PANTHER" id="PTHR42680:SF1">
    <property type="entry name" value="DEOXYURIDINE 5'-TRIPHOSPHATE NUCLEOTIDOHYDROLASE"/>
    <property type="match status" value="1"/>
</dbReference>
<name>A0AA46ZUF2_PSEVI</name>
<dbReference type="Gene3D" id="2.70.40.10">
    <property type="match status" value="1"/>
</dbReference>
<proteinExistence type="predicted"/>
<evidence type="ECO:0000313" key="4">
    <source>
        <dbReference type="Proteomes" id="UP001163644"/>
    </source>
</evidence>
<dbReference type="GO" id="GO:0006229">
    <property type="term" value="P:dUTP biosynthetic process"/>
    <property type="evidence" value="ECO:0007669"/>
    <property type="project" value="InterPro"/>
</dbReference>
<dbReference type="InterPro" id="IPR033704">
    <property type="entry name" value="dUTPase_trimeric"/>
</dbReference>
<gene>
    <name evidence="3" type="ORF">EZZ81_00820</name>
</gene>
<evidence type="ECO:0000313" key="3">
    <source>
        <dbReference type="EMBL" id="UZA66852.1"/>
    </source>
</evidence>
<evidence type="ECO:0000256" key="2">
    <source>
        <dbReference type="ARBA" id="ARBA00023080"/>
    </source>
</evidence>
<organism evidence="3 4">
    <name type="scientific">Pseudomonas viridiflava</name>
    <name type="common">Phytomonas viridiflava</name>
    <dbReference type="NCBI Taxonomy" id="33069"/>
    <lineage>
        <taxon>Bacteria</taxon>
        <taxon>Pseudomonadati</taxon>
        <taxon>Pseudomonadota</taxon>
        <taxon>Gammaproteobacteria</taxon>
        <taxon>Pseudomonadales</taxon>
        <taxon>Pseudomonadaceae</taxon>
        <taxon>Pseudomonas</taxon>
    </lineage>
</organism>
<dbReference type="AlphaFoldDB" id="A0AA46ZUF2"/>
<evidence type="ECO:0000256" key="1">
    <source>
        <dbReference type="ARBA" id="ARBA00022801"/>
    </source>
</evidence>
<keyword evidence="2" id="KW-0546">Nucleotide metabolism</keyword>
<sequence length="177" mass="19578">MIYSPKSLMELVRDGKVIRNLSDRELLVPEGVGVDLRLERLSCLTDGSGSLKIITRRTPSSKSLVADVDGCVMLKPGKTYLATTMEEFDLPEYLAAQFFPRSTLFRSGVSFASSVLPPGYVGPMTFALTNHHHEPFEIQIGARFAHAIFQTVSGDVDLYKGQWQGGRVSQPKDEDQV</sequence>
<dbReference type="PANTHER" id="PTHR42680">
    <property type="entry name" value="DCTP DEAMINASE"/>
    <property type="match status" value="1"/>
</dbReference>
<protein>
    <submittedName>
        <fullName evidence="3">Deoxycytidine deaminase</fullName>
    </submittedName>
</protein>
<dbReference type="InterPro" id="IPR011962">
    <property type="entry name" value="dCTP_deaminase"/>
</dbReference>
<keyword evidence="1" id="KW-0378">Hydrolase</keyword>
<dbReference type="GO" id="GO:0008829">
    <property type="term" value="F:dCTP deaminase activity"/>
    <property type="evidence" value="ECO:0007669"/>
    <property type="project" value="InterPro"/>
</dbReference>